<dbReference type="Proteomes" id="UP000816034">
    <property type="component" value="Unassembled WGS sequence"/>
</dbReference>
<dbReference type="AlphaFoldDB" id="A0AA88GUF9"/>
<dbReference type="EMBL" id="PYSW02000017">
    <property type="protein sequence ID" value="KAG2385969.1"/>
    <property type="molecule type" value="Genomic_DNA"/>
</dbReference>
<gene>
    <name evidence="2" type="ORF">C9374_003118</name>
</gene>
<protein>
    <submittedName>
        <fullName evidence="2">Uncharacterized protein</fullName>
    </submittedName>
</protein>
<reference evidence="2 3" key="1">
    <citation type="journal article" date="2018" name="BMC Genomics">
        <title>The genome of Naegleria lovaniensis, the basis for a comparative approach to unravel pathogenicity factors of the human pathogenic amoeba N. fowleri.</title>
        <authorList>
            <person name="Liechti N."/>
            <person name="Schurch N."/>
            <person name="Bruggmann R."/>
            <person name="Wittwer M."/>
        </authorList>
    </citation>
    <scope>NUCLEOTIDE SEQUENCE [LARGE SCALE GENOMIC DNA]</scope>
    <source>
        <strain evidence="2 3">ATCC 30569</strain>
    </source>
</reference>
<sequence>MIPSSSTTPTIPSSSATTTTTIIPSSSSATTTTTTPRNKLLTTNTLYNNNNNPSNHSGQSIIPMVQQQQQQPIISPLPPMNTTTQTTTTQTQIHTSSQPSNDIIGFSEEELKSIDQSFSIGAMNAFGMKQTESDILNQIDQISLLQVRSFLGSMEIELKHPNIFCNNMENSSGSSGHAMNFESFQSVAQAFQEKEKSISNLVKDLKIITKSIDDINQKIHQNHH</sequence>
<feature type="compositionally biased region" description="Low complexity" evidence="1">
    <location>
        <begin position="65"/>
        <end position="92"/>
    </location>
</feature>
<keyword evidence="3" id="KW-1185">Reference proteome</keyword>
<feature type="region of interest" description="Disordered" evidence="1">
    <location>
        <begin position="65"/>
        <end position="101"/>
    </location>
</feature>
<evidence type="ECO:0000313" key="2">
    <source>
        <dbReference type="EMBL" id="KAG2385969.1"/>
    </source>
</evidence>
<organism evidence="2 3">
    <name type="scientific">Naegleria lovaniensis</name>
    <name type="common">Amoeba</name>
    <dbReference type="NCBI Taxonomy" id="51637"/>
    <lineage>
        <taxon>Eukaryota</taxon>
        <taxon>Discoba</taxon>
        <taxon>Heterolobosea</taxon>
        <taxon>Tetramitia</taxon>
        <taxon>Eutetramitia</taxon>
        <taxon>Vahlkampfiidae</taxon>
        <taxon>Naegleria</taxon>
    </lineage>
</organism>
<evidence type="ECO:0000313" key="3">
    <source>
        <dbReference type="Proteomes" id="UP000816034"/>
    </source>
</evidence>
<comment type="caution">
    <text evidence="2">The sequence shown here is derived from an EMBL/GenBank/DDBJ whole genome shotgun (WGS) entry which is preliminary data.</text>
</comment>
<dbReference type="RefSeq" id="XP_044549962.1">
    <property type="nucleotide sequence ID" value="XM_044692611.1"/>
</dbReference>
<accession>A0AA88GUF9</accession>
<name>A0AA88GUF9_NAELO</name>
<dbReference type="GeneID" id="68095573"/>
<feature type="region of interest" description="Disordered" evidence="1">
    <location>
        <begin position="1"/>
        <end position="38"/>
    </location>
</feature>
<evidence type="ECO:0000256" key="1">
    <source>
        <dbReference type="SAM" id="MobiDB-lite"/>
    </source>
</evidence>
<proteinExistence type="predicted"/>